<protein>
    <submittedName>
        <fullName evidence="1">Uncharacterized protein</fullName>
    </submittedName>
</protein>
<name>A0ABR7Q757_9FLAO</name>
<proteinExistence type="predicted"/>
<evidence type="ECO:0000313" key="2">
    <source>
        <dbReference type="Proteomes" id="UP000619238"/>
    </source>
</evidence>
<dbReference type="RefSeq" id="WP_187561312.1">
    <property type="nucleotide sequence ID" value="NZ_JACGWS010000003.1"/>
</dbReference>
<keyword evidence="2" id="KW-1185">Reference proteome</keyword>
<accession>A0ABR7Q757</accession>
<sequence>MGAVELKNRIQIFLDNADERVLAIVNGVFENYYKDQTVAFHPDGTPMTRQEYKMALDTAEEQIENGDFISAEEFEQQED</sequence>
<reference evidence="1 2" key="1">
    <citation type="submission" date="2020-07" db="EMBL/GenBank/DDBJ databases">
        <title>Description of Kordia aestuariivivens sp. nov., isolated from a tidal flat.</title>
        <authorList>
            <person name="Park S."/>
            <person name="Yoon J.-H."/>
        </authorList>
    </citation>
    <scope>NUCLEOTIDE SEQUENCE [LARGE SCALE GENOMIC DNA]</scope>
    <source>
        <strain evidence="1 2">YSTF-M3</strain>
    </source>
</reference>
<evidence type="ECO:0000313" key="1">
    <source>
        <dbReference type="EMBL" id="MBC8754268.1"/>
    </source>
</evidence>
<dbReference type="EMBL" id="JACGWS010000003">
    <property type="protein sequence ID" value="MBC8754268.1"/>
    <property type="molecule type" value="Genomic_DNA"/>
</dbReference>
<dbReference type="Proteomes" id="UP000619238">
    <property type="component" value="Unassembled WGS sequence"/>
</dbReference>
<organism evidence="1 2">
    <name type="scientific">Kordia aestuariivivens</name>
    <dbReference type="NCBI Taxonomy" id="2759037"/>
    <lineage>
        <taxon>Bacteria</taxon>
        <taxon>Pseudomonadati</taxon>
        <taxon>Bacteroidota</taxon>
        <taxon>Flavobacteriia</taxon>
        <taxon>Flavobacteriales</taxon>
        <taxon>Flavobacteriaceae</taxon>
        <taxon>Kordia</taxon>
    </lineage>
</organism>
<gene>
    <name evidence="1" type="ORF">H2O64_06260</name>
</gene>
<comment type="caution">
    <text evidence="1">The sequence shown here is derived from an EMBL/GenBank/DDBJ whole genome shotgun (WGS) entry which is preliminary data.</text>
</comment>